<dbReference type="HOGENOM" id="CLU_345416_0_0_10"/>
<dbReference type="InterPro" id="IPR027417">
    <property type="entry name" value="P-loop_NTPase"/>
</dbReference>
<dbReference type="EMBL" id="CP003280">
    <property type="protein sequence ID" value="AFL82211.1"/>
    <property type="molecule type" value="Genomic_DNA"/>
</dbReference>
<proteinExistence type="predicted"/>
<dbReference type="SUPFAM" id="SSF52540">
    <property type="entry name" value="P-loop containing nucleoside triphosphate hydrolases"/>
    <property type="match status" value="1"/>
</dbReference>
<dbReference type="RefSeq" id="WP_014783460.1">
    <property type="nucleotide sequence ID" value="NC_018013.1"/>
</dbReference>
<protein>
    <recommendedName>
        <fullName evidence="1">Novel STAND NTPase 1 domain-containing protein</fullName>
    </recommendedName>
</protein>
<gene>
    <name evidence="2" type="ordered locus">Aeqsu_2761</name>
</gene>
<dbReference type="KEGG" id="asl:Aeqsu_2761"/>
<sequence length="742" mass="85003">MSENSFNPYVGLRPFRDDENLLFFGRDEQTLELLQRLHTNRFVAVVGSSGSGKSSLIRAGLIPSLKGGYLVENSSQWLIAIMKPGQNPVYNLAETLLHQIDPKIESSEIQAFVKRIKKEGVSAILDIIEPLRKNKNSNFFLLVDQFEELFRFSLKQKDVSYQTEAIDFVNIILKLSEQKQIPFYVVLTMRSDFIGDCAQFFGLPEALNKSQYLVPRLNRLELKKVIEGPAKLYGGVFDTGLTSRVINDLGQVKDELPLVQHALMRIWEYENTINKSGKLDLEDYKQIGGIEKALSKHADEAMRELKPDEVPLAKALFQALTTIDENARKIRRPARLSELKELTQAREERLLGVINNFIKDNRSFLVIDNIGDSGDKLIDISHESLIRHWKSLNSWVDEESEAALQYIRLCDAYVANKENRKDLLSGREFEIAQEWYEKFKPNKLWASRYNYSFDEGMKYLSDSAKVYNIKKRNARRIKRIKKGTIYTCIAGAFIGLFSYFLLKPSIEQLDWNTAKSEQSVASFTNYLESHPKGKYSEIAQNFLDSVGIQEVWDLAKNDNTVKGYQKYLNFAAIEKDSLNNILQYSKYANDTLTAIKRIDSLKDQIATSNLDHEAWVSATEKNSLGSYLRYIKNDSILGTHNDDAYKKIQEIGKNGFLYCGRVVNNKISDPIFSIVYRKEGEFKTNGIPQANDMVLAKKNRYIYKDLNVNYKSGNSIEVNKIYLVKSVSLQANAVFLEIIYEP</sequence>
<keyword evidence="3" id="KW-1185">Reference proteome</keyword>
<dbReference type="STRING" id="746697.Aeqsu_2761"/>
<evidence type="ECO:0000259" key="1">
    <source>
        <dbReference type="Pfam" id="PF20703"/>
    </source>
</evidence>
<reference evidence="2 3" key="1">
    <citation type="submission" date="2012-06" db="EMBL/GenBank/DDBJ databases">
        <title>The complete genome of Aequorivita sublithincola DSM 14238.</title>
        <authorList>
            <consortium name="US DOE Joint Genome Institute (JGI-PGF)"/>
            <person name="Lucas S."/>
            <person name="Copeland A."/>
            <person name="Lapidus A."/>
            <person name="Goodwin L."/>
            <person name="Pitluck S."/>
            <person name="Peters L."/>
            <person name="Munk A.C.C."/>
            <person name="Kyrpides N."/>
            <person name="Mavromatis K."/>
            <person name="Pagani I."/>
            <person name="Ivanova N."/>
            <person name="Ovchinnikova G."/>
            <person name="Zeytun A."/>
            <person name="Detter J.C."/>
            <person name="Han C."/>
            <person name="Land M."/>
            <person name="Hauser L."/>
            <person name="Markowitz V."/>
            <person name="Cheng J.-F."/>
            <person name="Hugenholtz P."/>
            <person name="Woyke T."/>
            <person name="Wu D."/>
            <person name="Tindall B."/>
            <person name="Faehnrich R."/>
            <person name="Brambilla E."/>
            <person name="Klenk H.-P."/>
            <person name="Eisen J.A."/>
        </authorList>
    </citation>
    <scope>NUCLEOTIDE SEQUENCE [LARGE SCALE GENOMIC DNA]</scope>
    <source>
        <strain evidence="3">DSM 14238 / LMG 21431 / ACAM 643 / 9-3</strain>
    </source>
</reference>
<dbReference type="AlphaFoldDB" id="I3YYZ3"/>
<dbReference type="Gene3D" id="3.40.50.300">
    <property type="entry name" value="P-loop containing nucleotide triphosphate hydrolases"/>
    <property type="match status" value="1"/>
</dbReference>
<feature type="domain" description="Novel STAND NTPase 1" evidence="1">
    <location>
        <begin position="8"/>
        <end position="419"/>
    </location>
</feature>
<dbReference type="eggNOG" id="COG1674">
    <property type="taxonomic scope" value="Bacteria"/>
</dbReference>
<evidence type="ECO:0000313" key="3">
    <source>
        <dbReference type="Proteomes" id="UP000006049"/>
    </source>
</evidence>
<dbReference type="Pfam" id="PF20703">
    <property type="entry name" value="nSTAND1"/>
    <property type="match status" value="1"/>
</dbReference>
<name>I3YYZ3_AEQSU</name>
<dbReference type="OrthoDB" id="414967at2"/>
<accession>I3YYZ3</accession>
<organism evidence="2 3">
    <name type="scientific">Aequorivita sublithincola (strain DSM 14238 / LMG 21431 / ACAM 643 / 9-3)</name>
    <dbReference type="NCBI Taxonomy" id="746697"/>
    <lineage>
        <taxon>Bacteria</taxon>
        <taxon>Pseudomonadati</taxon>
        <taxon>Bacteroidota</taxon>
        <taxon>Flavobacteriia</taxon>
        <taxon>Flavobacteriales</taxon>
        <taxon>Flavobacteriaceae</taxon>
        <taxon>Aequorivita</taxon>
    </lineage>
</organism>
<dbReference type="InterPro" id="IPR049052">
    <property type="entry name" value="nSTAND1"/>
</dbReference>
<evidence type="ECO:0000313" key="2">
    <source>
        <dbReference type="EMBL" id="AFL82211.1"/>
    </source>
</evidence>
<dbReference type="Proteomes" id="UP000006049">
    <property type="component" value="Chromosome"/>
</dbReference>